<dbReference type="InterPro" id="IPR011047">
    <property type="entry name" value="Quinoprotein_ADH-like_sf"/>
</dbReference>
<accession>A0A828YVJ7</accession>
<dbReference type="InterPro" id="IPR015943">
    <property type="entry name" value="WD40/YVTN_repeat-like_dom_sf"/>
</dbReference>
<organism evidence="2 3">
    <name type="scientific">Leptospira weilii str. 2006001853</name>
    <dbReference type="NCBI Taxonomy" id="1001589"/>
    <lineage>
        <taxon>Bacteria</taxon>
        <taxon>Pseudomonadati</taxon>
        <taxon>Spirochaetota</taxon>
        <taxon>Spirochaetia</taxon>
        <taxon>Leptospirales</taxon>
        <taxon>Leptospiraceae</taxon>
        <taxon>Leptospira</taxon>
    </lineage>
</organism>
<dbReference type="AlphaFoldDB" id="A0A828YVJ7"/>
<name>A0A828YVJ7_9LEPT</name>
<gene>
    <name evidence="2" type="ORF">LEP1GSC036_0067</name>
</gene>
<feature type="transmembrane region" description="Helical" evidence="1">
    <location>
        <begin position="67"/>
        <end position="88"/>
    </location>
</feature>
<evidence type="ECO:0000313" key="3">
    <source>
        <dbReference type="Proteomes" id="UP000001338"/>
    </source>
</evidence>
<sequence length="509" mass="57280">MKFEIYVFSRIESDILRVSLLYEFIFESSFHSIKFNAKFHPDLNKFFTILKSLGHFPFTGKHTMRRIFVFLTFLMCGTSAFAQNNFLWQTLFGGEQYNGLKPNECPEELPSGVVSLKDGSYVVVGSSNDCSKLNTNSKIEQKKYGAAWSAKIDSSGNPVWWRYLFTSKPVDMEGYTVNVHNHDSIRGENLLATQDGGFVTAGSIGSGTYNRKIVFSKYDDRGGLINDQILEAKEFCDGFCGFEDPHIFHLQELSNEKFRGLVSVSYKLETTEKQGDTTVVVNGNKTGFLYTLFGKDGSVKSSKYIPDLEFAPSATVAYEEGLIFAVSTDNVSGREFQRDLVIHRYDSDGKQLWKKRFGSPNAEDMAVSILKLSDGNLLLSGGIFGPSGQAVWLLKFSPKGETIWETKQKLGGHNFMGPIIESPDQGFFGVLSDGEGPMVVVKFDSNGKKVWERKHSQRLYMANKILRNDKGYVILSYTKKKPAQYIDALLIQMDWDGNLSKEALRKNFP</sequence>
<comment type="caution">
    <text evidence="2">The sequence shown here is derived from an EMBL/GenBank/DDBJ whole genome shotgun (WGS) entry which is preliminary data.</text>
</comment>
<dbReference type="SUPFAM" id="SSF50998">
    <property type="entry name" value="Quinoprotein alcohol dehydrogenase-like"/>
    <property type="match status" value="1"/>
</dbReference>
<evidence type="ECO:0000256" key="1">
    <source>
        <dbReference type="SAM" id="Phobius"/>
    </source>
</evidence>
<dbReference type="EMBL" id="AFLV02000072">
    <property type="protein sequence ID" value="EKR62770.1"/>
    <property type="molecule type" value="Genomic_DNA"/>
</dbReference>
<dbReference type="Proteomes" id="UP000001338">
    <property type="component" value="Unassembled WGS sequence"/>
</dbReference>
<dbReference type="Gene3D" id="2.130.10.10">
    <property type="entry name" value="YVTN repeat-like/Quinoprotein amine dehydrogenase"/>
    <property type="match status" value="1"/>
</dbReference>
<proteinExistence type="predicted"/>
<keyword evidence="1" id="KW-1133">Transmembrane helix</keyword>
<reference evidence="2 3" key="1">
    <citation type="submission" date="2012-10" db="EMBL/GenBank/DDBJ databases">
        <authorList>
            <person name="Harkins D.M."/>
            <person name="Durkin A.S."/>
            <person name="Brinkac L.M."/>
            <person name="Haft D.H."/>
            <person name="Selengut J.D."/>
            <person name="Sanka R."/>
            <person name="DePew J."/>
            <person name="Purushe J."/>
            <person name="Whelen A.C."/>
            <person name="Vinetz J.M."/>
            <person name="Sutton G.G."/>
            <person name="Nierman W.C."/>
            <person name="Fouts D.E."/>
        </authorList>
    </citation>
    <scope>NUCLEOTIDE SEQUENCE [LARGE SCALE GENOMIC DNA]</scope>
    <source>
        <strain evidence="2 3">2006001853</strain>
    </source>
</reference>
<protein>
    <submittedName>
        <fullName evidence="2">Uncharacterized protein</fullName>
    </submittedName>
</protein>
<evidence type="ECO:0000313" key="2">
    <source>
        <dbReference type="EMBL" id="EKR62770.1"/>
    </source>
</evidence>
<keyword evidence="1" id="KW-0812">Transmembrane</keyword>
<dbReference type="PANTHER" id="PTHR42754:SF1">
    <property type="entry name" value="LIPOPROTEIN"/>
    <property type="match status" value="1"/>
</dbReference>
<keyword evidence="1" id="KW-0472">Membrane</keyword>
<dbReference type="PANTHER" id="PTHR42754">
    <property type="entry name" value="ENDOGLUCANASE"/>
    <property type="match status" value="1"/>
</dbReference>